<dbReference type="PANTHER" id="PTHR10799">
    <property type="entry name" value="SNF2/RAD54 HELICASE FAMILY"/>
    <property type="match status" value="1"/>
</dbReference>
<keyword evidence="6" id="KW-0539">Nucleus</keyword>
<evidence type="ECO:0000256" key="4">
    <source>
        <dbReference type="ARBA" id="ARBA00022806"/>
    </source>
</evidence>
<dbReference type="Gene3D" id="3.40.50.10810">
    <property type="entry name" value="Tandem AAA-ATPase domain"/>
    <property type="match status" value="1"/>
</dbReference>
<evidence type="ECO:0000256" key="3">
    <source>
        <dbReference type="ARBA" id="ARBA00022801"/>
    </source>
</evidence>
<protein>
    <recommendedName>
        <fullName evidence="7">Helicase ATP-binding domain-containing protein</fullName>
    </recommendedName>
</protein>
<dbReference type="PROSITE" id="PS51192">
    <property type="entry name" value="HELICASE_ATP_BIND_1"/>
    <property type="match status" value="1"/>
</dbReference>
<evidence type="ECO:0000256" key="1">
    <source>
        <dbReference type="ARBA" id="ARBA00004123"/>
    </source>
</evidence>
<feature type="domain" description="Helicase ATP-binding" evidence="7">
    <location>
        <begin position="17"/>
        <end position="168"/>
    </location>
</feature>
<comment type="subcellular location">
    <subcellularLocation>
        <location evidence="1">Nucleus</location>
    </subcellularLocation>
</comment>
<accession>A0A6A2XJV5</accession>
<evidence type="ECO:0000313" key="8">
    <source>
        <dbReference type="EMBL" id="KAE8658759.1"/>
    </source>
</evidence>
<dbReference type="GO" id="GO:0016787">
    <property type="term" value="F:hydrolase activity"/>
    <property type="evidence" value="ECO:0007669"/>
    <property type="project" value="UniProtKB-KW"/>
</dbReference>
<organism evidence="8 9">
    <name type="scientific">Hibiscus syriacus</name>
    <name type="common">Rose of Sharon</name>
    <dbReference type="NCBI Taxonomy" id="106335"/>
    <lineage>
        <taxon>Eukaryota</taxon>
        <taxon>Viridiplantae</taxon>
        <taxon>Streptophyta</taxon>
        <taxon>Embryophyta</taxon>
        <taxon>Tracheophyta</taxon>
        <taxon>Spermatophyta</taxon>
        <taxon>Magnoliopsida</taxon>
        <taxon>eudicotyledons</taxon>
        <taxon>Gunneridae</taxon>
        <taxon>Pentapetalae</taxon>
        <taxon>rosids</taxon>
        <taxon>malvids</taxon>
        <taxon>Malvales</taxon>
        <taxon>Malvaceae</taxon>
        <taxon>Malvoideae</taxon>
        <taxon>Hibiscus</taxon>
    </lineage>
</organism>
<sequence length="309" mass="35980">MNGLRWLVSLYNNHLNGLGKTVQVISLICYLMETKNNRGPFLVVVPSSVLPGWVSEINFWAPDLHKIVYSGTPEERRRLFKEMIVHQKFNILLTTYEYLMNKHDRPKLSKIHWHYIIIDEGHRIKNASCKLNAELEHYQSSHRLLLTGTPLQNNLEELWALLNFLLPNIFNSSEDFSQWFNKPFESNGDNSADEALLSEEENLLIINRLHQVLRPFVLRRLKHKVENELPEKIERLVRCEASAYQKLLTKRVEENLGAIGNSKARSVHNSVMELRNICNHPYLSQLHVEEACLLSLFTNMLSFLQTSGR</sequence>
<evidence type="ECO:0000256" key="6">
    <source>
        <dbReference type="ARBA" id="ARBA00023242"/>
    </source>
</evidence>
<dbReference type="AlphaFoldDB" id="A0A6A2XJV5"/>
<keyword evidence="2" id="KW-0547">Nucleotide-binding</keyword>
<dbReference type="InterPro" id="IPR038718">
    <property type="entry name" value="SNF2-like_sf"/>
</dbReference>
<keyword evidence="9" id="KW-1185">Reference proteome</keyword>
<dbReference type="SUPFAM" id="SSF52540">
    <property type="entry name" value="P-loop containing nucleoside triphosphate hydrolases"/>
    <property type="match status" value="2"/>
</dbReference>
<gene>
    <name evidence="8" type="ORF">F3Y22_tig00116970pilonHSYRG00212</name>
</gene>
<dbReference type="GO" id="GO:0004386">
    <property type="term" value="F:helicase activity"/>
    <property type="evidence" value="ECO:0007669"/>
    <property type="project" value="UniProtKB-KW"/>
</dbReference>
<name>A0A6A2XJV5_HIBSY</name>
<dbReference type="InterPro" id="IPR014001">
    <property type="entry name" value="Helicase_ATP-bd"/>
</dbReference>
<comment type="caution">
    <text evidence="8">The sequence shown here is derived from an EMBL/GenBank/DDBJ whole genome shotgun (WGS) entry which is preliminary data.</text>
</comment>
<dbReference type="InterPro" id="IPR000330">
    <property type="entry name" value="SNF2_N"/>
</dbReference>
<keyword evidence="4" id="KW-0347">Helicase</keyword>
<dbReference type="Pfam" id="PF00176">
    <property type="entry name" value="SNF2-rel_dom"/>
    <property type="match status" value="1"/>
</dbReference>
<dbReference type="InterPro" id="IPR027417">
    <property type="entry name" value="P-loop_NTPase"/>
</dbReference>
<dbReference type="SMART" id="SM00487">
    <property type="entry name" value="DEXDc"/>
    <property type="match status" value="1"/>
</dbReference>
<dbReference type="GO" id="GO:0005524">
    <property type="term" value="F:ATP binding"/>
    <property type="evidence" value="ECO:0007669"/>
    <property type="project" value="UniProtKB-KW"/>
</dbReference>
<dbReference type="EMBL" id="VEPZ02001743">
    <property type="protein sequence ID" value="KAE8658759.1"/>
    <property type="molecule type" value="Genomic_DNA"/>
</dbReference>
<evidence type="ECO:0000313" key="9">
    <source>
        <dbReference type="Proteomes" id="UP000436088"/>
    </source>
</evidence>
<evidence type="ECO:0000259" key="7">
    <source>
        <dbReference type="PROSITE" id="PS51192"/>
    </source>
</evidence>
<dbReference type="FunFam" id="3.40.50.10810:FF:000016">
    <property type="entry name" value="Chromatin structure-remodeling complex protein SYD"/>
    <property type="match status" value="1"/>
</dbReference>
<evidence type="ECO:0000256" key="5">
    <source>
        <dbReference type="ARBA" id="ARBA00022840"/>
    </source>
</evidence>
<reference evidence="8" key="1">
    <citation type="submission" date="2019-09" db="EMBL/GenBank/DDBJ databases">
        <title>Draft genome information of white flower Hibiscus syriacus.</title>
        <authorList>
            <person name="Kim Y.-M."/>
        </authorList>
    </citation>
    <scope>NUCLEOTIDE SEQUENCE [LARGE SCALE GENOMIC DNA]</scope>
    <source>
        <strain evidence="8">YM2019G1</strain>
    </source>
</reference>
<keyword evidence="3" id="KW-0378">Hydrolase</keyword>
<proteinExistence type="predicted"/>
<keyword evidence="5" id="KW-0067">ATP-binding</keyword>
<dbReference type="Proteomes" id="UP000436088">
    <property type="component" value="Unassembled WGS sequence"/>
</dbReference>
<dbReference type="GO" id="GO:0005634">
    <property type="term" value="C:nucleus"/>
    <property type="evidence" value="ECO:0007669"/>
    <property type="project" value="UniProtKB-SubCell"/>
</dbReference>
<dbReference type="Gene3D" id="3.40.50.300">
    <property type="entry name" value="P-loop containing nucleotide triphosphate hydrolases"/>
    <property type="match status" value="1"/>
</dbReference>
<evidence type="ECO:0000256" key="2">
    <source>
        <dbReference type="ARBA" id="ARBA00022741"/>
    </source>
</evidence>